<feature type="transmembrane region" description="Helical" evidence="7">
    <location>
        <begin position="363"/>
        <end position="385"/>
    </location>
</feature>
<comment type="subcellular location">
    <subcellularLocation>
        <location evidence="1">Cell membrane</location>
        <topology evidence="1">Multi-pass membrane protein</topology>
    </subcellularLocation>
</comment>
<evidence type="ECO:0000256" key="7">
    <source>
        <dbReference type="SAM" id="Phobius"/>
    </source>
</evidence>
<sequence length="403" mass="43072">MFKLALRNVFRQKVRTGMTLAAIVFGVIGLILSGGFVHDVFIQLGEAVIHSQSGHLQVTRAGFYRQGSRAPNEYMISDAAALKGRIAALPQVSDVMGRIYFSGLLNNGKTDVSIIGEGIEPDSEAKLGTHIVVTAGRQLRSSDGQGLMLGEGIARAAGLKPGDQVTLLLNTSAGALNTADFVIIGVFQTYSKEFDARAVRIPLAAAQSLLNTEGVNAVVVSLKNTPDTAVVRARLVQRLDPQEFEVITWQQLNDFYEKTVDLYRRQFGILQVIVLFMVLLSVANSVNMSTFERVGEFGTMMALGNSRGHVFRLILVENAIVGLLGGLLGVTFGIVLAFAISAIGIPMPPPPNANLGYTALIRIVPEEIATAFAVGFLATLGASLLPAKKVGEIPVVDALRQSI</sequence>
<keyword evidence="4 7" id="KW-0812">Transmembrane</keyword>
<evidence type="ECO:0000313" key="11">
    <source>
        <dbReference type="Proteomes" id="UP001308005"/>
    </source>
</evidence>
<keyword evidence="3" id="KW-1003">Cell membrane</keyword>
<feature type="domain" description="ABC3 transporter permease C-terminal" evidence="8">
    <location>
        <begin position="271"/>
        <end position="392"/>
    </location>
</feature>
<evidence type="ECO:0000313" key="10">
    <source>
        <dbReference type="EMBL" id="MEB4590739.1"/>
    </source>
</evidence>
<comment type="caution">
    <text evidence="10">The sequence shown here is derived from an EMBL/GenBank/DDBJ whole genome shotgun (WGS) entry which is preliminary data.</text>
</comment>
<protein>
    <submittedName>
        <fullName evidence="10">ABC transporter permease</fullName>
    </submittedName>
</protein>
<keyword evidence="5 7" id="KW-1133">Transmembrane helix</keyword>
<evidence type="ECO:0000256" key="1">
    <source>
        <dbReference type="ARBA" id="ARBA00004651"/>
    </source>
</evidence>
<keyword evidence="11" id="KW-1185">Reference proteome</keyword>
<dbReference type="EMBL" id="JAYMYJ010000056">
    <property type="protein sequence ID" value="MEB4590739.1"/>
    <property type="molecule type" value="Genomic_DNA"/>
</dbReference>
<organism evidence="10 11">
    <name type="scientific">Candidatus Thiothrix phosphatis</name>
    <dbReference type="NCBI Taxonomy" id="3112415"/>
    <lineage>
        <taxon>Bacteria</taxon>
        <taxon>Pseudomonadati</taxon>
        <taxon>Pseudomonadota</taxon>
        <taxon>Gammaproteobacteria</taxon>
        <taxon>Thiotrichales</taxon>
        <taxon>Thiotrichaceae</taxon>
        <taxon>Thiothrix</taxon>
    </lineage>
</organism>
<evidence type="ECO:0000256" key="6">
    <source>
        <dbReference type="ARBA" id="ARBA00023136"/>
    </source>
</evidence>
<dbReference type="Pfam" id="PF12704">
    <property type="entry name" value="MacB_PCD"/>
    <property type="match status" value="1"/>
</dbReference>
<evidence type="ECO:0000256" key="5">
    <source>
        <dbReference type="ARBA" id="ARBA00022989"/>
    </source>
</evidence>
<feature type="transmembrane region" description="Helical" evidence="7">
    <location>
        <begin position="267"/>
        <end position="289"/>
    </location>
</feature>
<name>A0ABU6CV83_9GAMM</name>
<evidence type="ECO:0000259" key="9">
    <source>
        <dbReference type="Pfam" id="PF12704"/>
    </source>
</evidence>
<gene>
    <name evidence="10" type="ORF">VSS37_07090</name>
</gene>
<dbReference type="InterPro" id="IPR025857">
    <property type="entry name" value="MacB_PCD"/>
</dbReference>
<evidence type="ECO:0000256" key="2">
    <source>
        <dbReference type="ARBA" id="ARBA00005236"/>
    </source>
</evidence>
<feature type="transmembrane region" description="Helical" evidence="7">
    <location>
        <begin position="310"/>
        <end position="343"/>
    </location>
</feature>
<accession>A0ABU6CV83</accession>
<reference evidence="11" key="1">
    <citation type="submission" date="2023-07" db="EMBL/GenBank/DDBJ databases">
        <title>The carbon used by Thiothrix.</title>
        <authorList>
            <person name="Chen L."/>
        </authorList>
    </citation>
    <scope>NUCLEOTIDE SEQUENCE [LARGE SCALE GENOMIC DNA]</scope>
</reference>
<dbReference type="InterPro" id="IPR003838">
    <property type="entry name" value="ABC3_permease_C"/>
</dbReference>
<dbReference type="InterPro" id="IPR051447">
    <property type="entry name" value="Lipoprotein-release_system"/>
</dbReference>
<evidence type="ECO:0000259" key="8">
    <source>
        <dbReference type="Pfam" id="PF02687"/>
    </source>
</evidence>
<keyword evidence="6 7" id="KW-0472">Membrane</keyword>
<comment type="similarity">
    <text evidence="2">Belongs to the ABC-4 integral membrane protein family. LolC/E subfamily.</text>
</comment>
<dbReference type="RefSeq" id="WP_324694103.1">
    <property type="nucleotide sequence ID" value="NZ_JAYMYJ010000056.1"/>
</dbReference>
<feature type="transmembrane region" description="Helical" evidence="7">
    <location>
        <begin position="20"/>
        <end position="41"/>
    </location>
</feature>
<dbReference type="Proteomes" id="UP001308005">
    <property type="component" value="Unassembled WGS sequence"/>
</dbReference>
<dbReference type="PANTHER" id="PTHR30489">
    <property type="entry name" value="LIPOPROTEIN-RELEASING SYSTEM TRANSMEMBRANE PROTEIN LOLE"/>
    <property type="match status" value="1"/>
</dbReference>
<evidence type="ECO:0000256" key="3">
    <source>
        <dbReference type="ARBA" id="ARBA00022475"/>
    </source>
</evidence>
<evidence type="ECO:0000256" key="4">
    <source>
        <dbReference type="ARBA" id="ARBA00022692"/>
    </source>
</evidence>
<dbReference type="Pfam" id="PF02687">
    <property type="entry name" value="FtsX"/>
    <property type="match status" value="1"/>
</dbReference>
<proteinExistence type="inferred from homology"/>
<feature type="domain" description="MacB-like periplasmic core" evidence="9">
    <location>
        <begin position="16"/>
        <end position="237"/>
    </location>
</feature>
<dbReference type="PANTHER" id="PTHR30489:SF0">
    <property type="entry name" value="LIPOPROTEIN-RELEASING SYSTEM TRANSMEMBRANE PROTEIN LOLE"/>
    <property type="match status" value="1"/>
</dbReference>